<evidence type="ECO:0000313" key="1">
    <source>
        <dbReference type="Proteomes" id="UP000887580"/>
    </source>
</evidence>
<dbReference type="Proteomes" id="UP000887580">
    <property type="component" value="Unplaced"/>
</dbReference>
<evidence type="ECO:0000313" key="2">
    <source>
        <dbReference type="WBParaSite" id="PS1159_v2.g16874.t1"/>
    </source>
</evidence>
<name>A0AC35FF63_9BILA</name>
<proteinExistence type="predicted"/>
<protein>
    <submittedName>
        <fullName evidence="2">Uncharacterized protein</fullName>
    </submittedName>
</protein>
<organism evidence="1 2">
    <name type="scientific">Panagrolaimus sp. PS1159</name>
    <dbReference type="NCBI Taxonomy" id="55785"/>
    <lineage>
        <taxon>Eukaryota</taxon>
        <taxon>Metazoa</taxon>
        <taxon>Ecdysozoa</taxon>
        <taxon>Nematoda</taxon>
        <taxon>Chromadorea</taxon>
        <taxon>Rhabditida</taxon>
        <taxon>Tylenchina</taxon>
        <taxon>Panagrolaimomorpha</taxon>
        <taxon>Panagrolaimoidea</taxon>
        <taxon>Panagrolaimidae</taxon>
        <taxon>Panagrolaimus</taxon>
    </lineage>
</organism>
<sequence length="1161" mass="136150">MEKSNVANRKLNELIKFDDEMKLEYCGHCKLSINLLSKFLHIEPVNEDHKLISALFTWRFLRIENILFCFAEHGFQNFFIVFNSKKICKKVYTFIYHNRVRDQIYQRELDETFLLPIFDQIVERNLSELKEIIVKWASILNVRRRRKCLKNIKDQSLLDELFPESHNLNISNNAEKSGSRKRKHSEIIDNNIPRNKEIFDYEVIKKKIASTEFKKIINEEMFKIVTLKSHFYSRHTMIVFSSESKTHCYEYSIKSNKLYYCRQCPAWQPTRAILCSGKDGKEFLQLEDKQHSCSPILYVPNKYNEFKILKKPNYEIVENCFIKSGKILLLFNPVNRNECFEYVLNKSKNMYCCCGCMANHDQRVTVELCHEGTENEYIRLSQADHVCQIRNYEPEKYHESKKFLLAPDFEVQIDTKKTGIKKTLIILDENDRNYCYKYYLNKTRGFFQCSSCSLKGKTVKAQLCQNSEDEEYVILSKAKHVCELRNYAPEIIHRPPAFKLIKENSNHPSQLFLFNSDKFDLGYVFSLRTKTENVFGCIGCKTKEWMSRKNHNGPKGVVSLKLCKDDNGEHFLRMKPNQQHICQIRNYDSKKYSTSIIKNRDDFILFRYTAKGPGNLNVALIDPNRRKLCYKFSYSKYDKIFICNNCNSGTIRKKCSAKIHHDLDGNEYFTTQLWKHVCSPIKISFLKEPGIKILEKSGLKFEKMTKIPKEVDESMILGSERFELRRNKSGEENGSLILLIENDSLHCYKYYFNKSDQKYKCSRCKTKHVTVTATLHEKEENGEKYLVLGKNQHICEPVKYEPEKEVVVDSNNFMIFDQNDATKPTRLVLFTSNSKELCYPYCYHKQLMKFTCSGCMYKKKTITAKIIKNGNGEECLVLFGNAHICKPKKFILEEYEPKIMNESTFLITANQYGKPNSKIILFDSEKDGYAFSYFADRGSSFTCTRCKELGKLTRLDLCEKENGEKYVKLGPTPHICKSLKYEKPNEFVKSSQFVVIDRDDEIKRTKIILFIDEAKELCYQYSFIKDSKLFQCSACRTLNKQVSAKLVKDKNGEELFQIYKKNAHVCTPKKFAPEEYQRKIIPESGFKLSANKTGKPNSKLILYDPEKKGYGYIYSKSRNTFYCLKCLTMKKTISLRLSEKKSGEKFVELSNIPHFCKSERI</sequence>
<accession>A0AC35FF63</accession>
<dbReference type="WBParaSite" id="PS1159_v2.g16874.t1">
    <property type="protein sequence ID" value="PS1159_v2.g16874.t1"/>
    <property type="gene ID" value="PS1159_v2.g16874"/>
</dbReference>
<reference evidence="2" key="1">
    <citation type="submission" date="2022-11" db="UniProtKB">
        <authorList>
            <consortium name="WormBaseParasite"/>
        </authorList>
    </citation>
    <scope>IDENTIFICATION</scope>
</reference>